<comment type="caution">
    <text evidence="1">The sequence shown here is derived from an EMBL/GenBank/DDBJ whole genome shotgun (WGS) entry which is preliminary data.</text>
</comment>
<dbReference type="InterPro" id="IPR057369">
    <property type="entry name" value="VG15"/>
</dbReference>
<gene>
    <name evidence="1" type="ORF">DW322_08805</name>
</gene>
<evidence type="ECO:0000313" key="2">
    <source>
        <dbReference type="Proteomes" id="UP000471120"/>
    </source>
</evidence>
<accession>A0A6P2CC08</accession>
<proteinExistence type="predicted"/>
<dbReference type="Proteomes" id="UP000471120">
    <property type="component" value="Unassembled WGS sequence"/>
</dbReference>
<name>A0A6P2CC08_9NOCA</name>
<sequence>MATLAQQREILAELQRLGAVDLAVLWRQAEAFDDFRGFMMDAFPELAAQYGIGAAELAAVWYEDAAPGLDYIAQPATLPPGEKWSQSTQWALNTSSGAAALEKLAGTLQRGIWDMARQTTIDNAASEPGATWARHASANACEFCRLMATRGAVYSSEAAATRVVGRGREMTVADRRARARGQTRVNGRTARGGIRARGGQSLGDKYHDHCHCIAVPVRPGGSYQPPAYVEQWRDEYRAATRATRGEGAIDVKAVLAEMRKNTP</sequence>
<organism evidence="1 2">
    <name type="scientific">Rhodococcus rhodnii</name>
    <dbReference type="NCBI Taxonomy" id="38312"/>
    <lineage>
        <taxon>Bacteria</taxon>
        <taxon>Bacillati</taxon>
        <taxon>Actinomycetota</taxon>
        <taxon>Actinomycetes</taxon>
        <taxon>Mycobacteriales</taxon>
        <taxon>Nocardiaceae</taxon>
        <taxon>Rhodococcus</taxon>
    </lineage>
</organism>
<dbReference type="RefSeq" id="WP_010836794.1">
    <property type="nucleotide sequence ID" value="NZ_QRCM01000001.1"/>
</dbReference>
<dbReference type="AlphaFoldDB" id="A0A6P2CC08"/>
<dbReference type="EMBL" id="QRCM01000001">
    <property type="protein sequence ID" value="TXG90304.1"/>
    <property type="molecule type" value="Genomic_DNA"/>
</dbReference>
<reference evidence="1 2" key="1">
    <citation type="submission" date="2018-07" db="EMBL/GenBank/DDBJ databases">
        <title>Genome sequence of Rhodococcus rhodnii ATCC 35071 from Rhodnius prolixus.</title>
        <authorList>
            <person name="Patel V."/>
            <person name="Vogel K.J."/>
        </authorList>
    </citation>
    <scope>NUCLEOTIDE SEQUENCE [LARGE SCALE GENOMIC DNA]</scope>
    <source>
        <strain evidence="1 2">ATCC 35071</strain>
    </source>
</reference>
<evidence type="ECO:0000313" key="1">
    <source>
        <dbReference type="EMBL" id="TXG90304.1"/>
    </source>
</evidence>
<dbReference type="Pfam" id="PF25310">
    <property type="entry name" value="VG15"/>
    <property type="match status" value="1"/>
</dbReference>
<evidence type="ECO:0008006" key="3">
    <source>
        <dbReference type="Google" id="ProtNLM"/>
    </source>
</evidence>
<protein>
    <recommendedName>
        <fullName evidence="3">Capsid maturation protease</fullName>
    </recommendedName>
</protein>